<dbReference type="InterPro" id="IPR027417">
    <property type="entry name" value="P-loop_NTPase"/>
</dbReference>
<dbReference type="PROSITE" id="PS51217">
    <property type="entry name" value="UVRD_HELICASE_CTER"/>
    <property type="match status" value="1"/>
</dbReference>
<keyword evidence="3 10" id="KW-0378">Hydrolase</keyword>
<evidence type="ECO:0000256" key="1">
    <source>
        <dbReference type="ARBA" id="ARBA00009922"/>
    </source>
</evidence>
<dbReference type="InterPro" id="IPR014016">
    <property type="entry name" value="UvrD-like_ATP-bd"/>
</dbReference>
<dbReference type="InterPro" id="IPR013986">
    <property type="entry name" value="DExx_box_DNA_helicase_dom_sf"/>
</dbReference>
<dbReference type="InterPro" id="IPR000212">
    <property type="entry name" value="DNA_helicase_UvrD/REP"/>
</dbReference>
<dbReference type="GO" id="GO:0000725">
    <property type="term" value="P:recombinational repair"/>
    <property type="evidence" value="ECO:0007669"/>
    <property type="project" value="TreeGrafter"/>
</dbReference>
<dbReference type="PANTHER" id="PTHR11070">
    <property type="entry name" value="UVRD / RECB / PCRA DNA HELICASE FAMILY MEMBER"/>
    <property type="match status" value="1"/>
</dbReference>
<evidence type="ECO:0000256" key="8">
    <source>
        <dbReference type="ARBA" id="ARBA00034617"/>
    </source>
</evidence>
<keyword evidence="5 10" id="KW-0067">ATP-binding</keyword>
<keyword evidence="6 11" id="KW-0238">DNA-binding</keyword>
<dbReference type="GO" id="GO:0016887">
    <property type="term" value="F:ATP hydrolysis activity"/>
    <property type="evidence" value="ECO:0007669"/>
    <property type="project" value="RHEA"/>
</dbReference>
<comment type="catalytic activity">
    <reaction evidence="8">
        <text>Couples ATP hydrolysis with the unwinding of duplex DNA by translocating in the 3'-5' direction.</text>
        <dbReference type="EC" id="5.6.2.4"/>
    </reaction>
</comment>
<dbReference type="NCBIfam" id="TIGR01073">
    <property type="entry name" value="pcrA"/>
    <property type="match status" value="1"/>
</dbReference>
<keyword evidence="15" id="KW-1185">Reference proteome</keyword>
<keyword evidence="4 10" id="KW-0347">Helicase</keyword>
<dbReference type="PROSITE" id="PS51198">
    <property type="entry name" value="UVRD_HELICASE_ATP_BIND"/>
    <property type="match status" value="1"/>
</dbReference>
<comment type="catalytic activity">
    <reaction evidence="9 11">
        <text>ATP + H2O = ADP + phosphate + H(+)</text>
        <dbReference type="Rhea" id="RHEA:13065"/>
        <dbReference type="ChEBI" id="CHEBI:15377"/>
        <dbReference type="ChEBI" id="CHEBI:15378"/>
        <dbReference type="ChEBI" id="CHEBI:30616"/>
        <dbReference type="ChEBI" id="CHEBI:43474"/>
        <dbReference type="ChEBI" id="CHEBI:456216"/>
        <dbReference type="EC" id="5.6.2.4"/>
    </reaction>
</comment>
<evidence type="ECO:0000259" key="12">
    <source>
        <dbReference type="PROSITE" id="PS51198"/>
    </source>
</evidence>
<dbReference type="GO" id="GO:0033202">
    <property type="term" value="C:DNA helicase complex"/>
    <property type="evidence" value="ECO:0007669"/>
    <property type="project" value="TreeGrafter"/>
</dbReference>
<evidence type="ECO:0000256" key="10">
    <source>
        <dbReference type="PROSITE-ProRule" id="PRU00560"/>
    </source>
</evidence>
<dbReference type="GO" id="GO:0003677">
    <property type="term" value="F:DNA binding"/>
    <property type="evidence" value="ECO:0007669"/>
    <property type="project" value="UniProtKB-KW"/>
</dbReference>
<dbReference type="FunFam" id="1.10.10.160:FF:000001">
    <property type="entry name" value="ATP-dependent DNA helicase"/>
    <property type="match status" value="1"/>
</dbReference>
<dbReference type="Pfam" id="PF00580">
    <property type="entry name" value="UvrD-helicase"/>
    <property type="match status" value="1"/>
</dbReference>
<dbReference type="SUPFAM" id="SSF52540">
    <property type="entry name" value="P-loop containing nucleoside triphosphate hydrolases"/>
    <property type="match status" value="1"/>
</dbReference>
<accession>A0A2U3D949</accession>
<dbReference type="Gene3D" id="1.10.10.160">
    <property type="match status" value="1"/>
</dbReference>
<organism evidence="14 15">
    <name type="scientific">Sulfoacidibacillus thermotolerans</name>
    <name type="common">Acidibacillus sulfuroxidans</name>
    <dbReference type="NCBI Taxonomy" id="1765684"/>
    <lineage>
        <taxon>Bacteria</taxon>
        <taxon>Bacillati</taxon>
        <taxon>Bacillota</taxon>
        <taxon>Bacilli</taxon>
        <taxon>Bacillales</taxon>
        <taxon>Alicyclobacillaceae</taxon>
        <taxon>Sulfoacidibacillus</taxon>
    </lineage>
</organism>
<dbReference type="OrthoDB" id="9810135at2"/>
<dbReference type="GO" id="GO:0005524">
    <property type="term" value="F:ATP binding"/>
    <property type="evidence" value="ECO:0007669"/>
    <property type="project" value="UniProtKB-UniRule"/>
</dbReference>
<evidence type="ECO:0000256" key="4">
    <source>
        <dbReference type="ARBA" id="ARBA00022806"/>
    </source>
</evidence>
<dbReference type="FunFam" id="1.10.486.10:FF:000003">
    <property type="entry name" value="ATP-dependent DNA helicase"/>
    <property type="match status" value="1"/>
</dbReference>
<comment type="caution">
    <text evidence="14">The sequence shown here is derived from an EMBL/GenBank/DDBJ whole genome shotgun (WGS) entry which is preliminary data.</text>
</comment>
<dbReference type="EMBL" id="MPDK01000008">
    <property type="protein sequence ID" value="PWI57812.1"/>
    <property type="molecule type" value="Genomic_DNA"/>
</dbReference>
<evidence type="ECO:0000256" key="9">
    <source>
        <dbReference type="ARBA" id="ARBA00048988"/>
    </source>
</evidence>
<evidence type="ECO:0000256" key="3">
    <source>
        <dbReference type="ARBA" id="ARBA00022801"/>
    </source>
</evidence>
<sequence>MAVLHPTSQIDPSSITSGLNPEQKLAVETTEGPLLIIAGAGSGKTSVMTRRIAFLLGVRKVEPWNILAITFTNKSAKEMNERVRKLVGDRAQDMWMSTFHAMCVKILRREAEQLGYENNFSILDAQDQSAAIKQCMLDLNYDMKKFDPAILQWKISSAKNELLSPKQMKQTASSTLLDSIAANVYQAYQEKLASINAFDFDDLIFHTVHLFSTRQDVLERYQEKFLYLHVDEYQDTNRAQYQLVRLLADKHRNLCVVGDSDQAIYRWRGADISNILNFERDYPEATIIKLEQNYRSTSTILEAANAVIAHNQQRKEKRLWSANGQGEKISVYAALDQTDEAVYVIAKVQEHVGAGGQYRDCTVLYRANAQSRAIEEAFLQAAIPYKILGGLTFYDRREIRDVMAYLKTIANPQDEISLLRIVNVPKRNIGEGTIRRMLDFAHDHELSLLEAMGRVEEAEVGAKATAAIKKFYSLIVDLHDMQEGLSVTEFVEEVLRKTGYREMYETSHKEEDQNRLENLAELLTVTRAFDRRRRGTLADFLAETSLLSDLDKESGKTENAVHMMTMHASKGLEFPVVFLVGAEETIFPHARSMDTLEGIEEERNLCYVAITRAREKLHISYCTERSIFGQLQMNDPSRFLEEIPADFIERSGHDGHVTPHFTIGLTVRHPQYGTGVITDLNGAEEDLSIAITFHSRHGTKWVKPSLTKLRVLDS</sequence>
<dbReference type="InterPro" id="IPR014017">
    <property type="entry name" value="DNA_helicase_UvrD-like_C"/>
</dbReference>
<reference evidence="14 15" key="1">
    <citation type="submission" date="2016-11" db="EMBL/GenBank/DDBJ databases">
        <title>Comparative genomics of Acidibacillus ferroxidans species.</title>
        <authorList>
            <person name="Oliveira G."/>
            <person name="Nunes G."/>
            <person name="Oliveira R."/>
            <person name="Araujo F."/>
            <person name="Salim A."/>
            <person name="Scholte L."/>
            <person name="Morais D."/>
            <person name="Nancucheo I."/>
            <person name="Johnson D.B."/>
            <person name="Grail B."/>
            <person name="Bittencourt J."/>
            <person name="Valadares R."/>
        </authorList>
    </citation>
    <scope>NUCLEOTIDE SEQUENCE [LARGE SCALE GENOMIC DNA]</scope>
    <source>
        <strain evidence="14 15">Y002</strain>
    </source>
</reference>
<evidence type="ECO:0000256" key="6">
    <source>
        <dbReference type="ARBA" id="ARBA00023125"/>
    </source>
</evidence>
<dbReference type="Gene3D" id="1.10.486.10">
    <property type="entry name" value="PCRA, domain 4"/>
    <property type="match status" value="1"/>
</dbReference>
<name>A0A2U3D949_SULT2</name>
<evidence type="ECO:0000313" key="15">
    <source>
        <dbReference type="Proteomes" id="UP000245380"/>
    </source>
</evidence>
<dbReference type="GO" id="GO:0043138">
    <property type="term" value="F:3'-5' DNA helicase activity"/>
    <property type="evidence" value="ECO:0007669"/>
    <property type="project" value="UniProtKB-EC"/>
</dbReference>
<keyword evidence="7" id="KW-0413">Isomerase</keyword>
<gene>
    <name evidence="14" type="ORF">BM613_06365</name>
</gene>
<dbReference type="RefSeq" id="WP_109430344.1">
    <property type="nucleotide sequence ID" value="NZ_MPDK01000008.1"/>
</dbReference>
<dbReference type="CDD" id="cd18807">
    <property type="entry name" value="SF1_C_UvrD"/>
    <property type="match status" value="1"/>
</dbReference>
<evidence type="ECO:0000259" key="13">
    <source>
        <dbReference type="PROSITE" id="PS51217"/>
    </source>
</evidence>
<evidence type="ECO:0000313" key="14">
    <source>
        <dbReference type="EMBL" id="PWI57812.1"/>
    </source>
</evidence>
<dbReference type="GO" id="GO:0006260">
    <property type="term" value="P:DNA replication"/>
    <property type="evidence" value="ECO:0007669"/>
    <property type="project" value="InterPro"/>
</dbReference>
<evidence type="ECO:0000256" key="2">
    <source>
        <dbReference type="ARBA" id="ARBA00022741"/>
    </source>
</evidence>
<dbReference type="AlphaFoldDB" id="A0A2U3D949"/>
<feature type="binding site" evidence="10">
    <location>
        <begin position="38"/>
        <end position="45"/>
    </location>
    <ligand>
        <name>ATP</name>
        <dbReference type="ChEBI" id="CHEBI:30616"/>
    </ligand>
</feature>
<feature type="domain" description="UvrD-like helicase ATP-binding" evidence="12">
    <location>
        <begin position="17"/>
        <end position="297"/>
    </location>
</feature>
<dbReference type="EC" id="5.6.2.4" evidence="11"/>
<proteinExistence type="inferred from homology"/>
<dbReference type="GO" id="GO:0009314">
    <property type="term" value="P:response to radiation"/>
    <property type="evidence" value="ECO:0007669"/>
    <property type="project" value="UniProtKB-ARBA"/>
</dbReference>
<dbReference type="Proteomes" id="UP000245380">
    <property type="component" value="Unassembled WGS sequence"/>
</dbReference>
<dbReference type="PANTHER" id="PTHR11070:SF2">
    <property type="entry name" value="ATP-DEPENDENT DNA HELICASE SRS2"/>
    <property type="match status" value="1"/>
</dbReference>
<evidence type="ECO:0000256" key="7">
    <source>
        <dbReference type="ARBA" id="ARBA00023235"/>
    </source>
</evidence>
<keyword evidence="2 10" id="KW-0547">Nucleotide-binding</keyword>
<comment type="similarity">
    <text evidence="1 11">Belongs to the helicase family. UvrD subfamily.</text>
</comment>
<protein>
    <recommendedName>
        <fullName evidence="11">ATP-dependent DNA helicase</fullName>
        <ecNumber evidence="11">5.6.2.4</ecNumber>
    </recommendedName>
</protein>
<evidence type="ECO:0000256" key="11">
    <source>
        <dbReference type="RuleBase" id="RU364053"/>
    </source>
</evidence>
<dbReference type="Gene3D" id="3.40.50.300">
    <property type="entry name" value="P-loop containing nucleotide triphosphate hydrolases"/>
    <property type="match status" value="2"/>
</dbReference>
<dbReference type="InterPro" id="IPR005751">
    <property type="entry name" value="ATP-dep_DNA_helicase_PcrA"/>
</dbReference>
<dbReference type="GO" id="GO:0005829">
    <property type="term" value="C:cytosol"/>
    <property type="evidence" value="ECO:0007669"/>
    <property type="project" value="TreeGrafter"/>
</dbReference>
<feature type="domain" description="UvrD-like helicase C-terminal" evidence="13">
    <location>
        <begin position="298"/>
        <end position="571"/>
    </location>
</feature>
<dbReference type="Pfam" id="PF13361">
    <property type="entry name" value="UvrD_C"/>
    <property type="match status" value="1"/>
</dbReference>
<evidence type="ECO:0000256" key="5">
    <source>
        <dbReference type="ARBA" id="ARBA00022840"/>
    </source>
</evidence>
<dbReference type="CDD" id="cd17932">
    <property type="entry name" value="DEXQc_UvrD"/>
    <property type="match status" value="1"/>
</dbReference>